<dbReference type="InterPro" id="IPR051325">
    <property type="entry name" value="Nudix_hydrolase_domain"/>
</dbReference>
<dbReference type="GO" id="GO:0006167">
    <property type="term" value="P:AMP biosynthetic process"/>
    <property type="evidence" value="ECO:0007669"/>
    <property type="project" value="TreeGrafter"/>
</dbReference>
<dbReference type="PANTHER" id="PTHR21340:SF7">
    <property type="entry name" value="NUDIX HYDROLASE DOMAIN-CONTAINING PROTEIN"/>
    <property type="match status" value="1"/>
</dbReference>
<dbReference type="InterPro" id="IPR000086">
    <property type="entry name" value="NUDIX_hydrolase_dom"/>
</dbReference>
<dbReference type="PANTHER" id="PTHR21340">
    <property type="entry name" value="DIADENOSINE 5,5-P1,P4-TETRAPHOSPHATE PYROPHOSPHOHYDROLASE MUTT"/>
    <property type="match status" value="1"/>
</dbReference>
<dbReference type="CDD" id="cd04662">
    <property type="entry name" value="NUDIX_Hydrolase"/>
    <property type="match status" value="1"/>
</dbReference>
<dbReference type="Pfam" id="PF00293">
    <property type="entry name" value="NUDIX"/>
    <property type="match status" value="1"/>
</dbReference>
<dbReference type="RefSeq" id="WP_191829277.1">
    <property type="nucleotide sequence ID" value="NZ_JACYHB010000009.1"/>
</dbReference>
<protein>
    <submittedName>
        <fullName evidence="3">NUDIX domain-containing protein</fullName>
    </submittedName>
</protein>
<dbReference type="PROSITE" id="PS00893">
    <property type="entry name" value="NUDIX_BOX"/>
    <property type="match status" value="1"/>
</dbReference>
<dbReference type="EMBL" id="JACYHB010000009">
    <property type="protein sequence ID" value="MBD8079684.1"/>
    <property type="molecule type" value="Genomic_DNA"/>
</dbReference>
<keyword evidence="4" id="KW-1185">Reference proteome</keyword>
<dbReference type="InterPro" id="IPR015797">
    <property type="entry name" value="NUDIX_hydrolase-like_dom_sf"/>
</dbReference>
<comment type="caution">
    <text evidence="3">The sequence shown here is derived from an EMBL/GenBank/DDBJ whole genome shotgun (WGS) entry which is preliminary data.</text>
</comment>
<dbReference type="Proteomes" id="UP000610846">
    <property type="component" value="Unassembled WGS sequence"/>
</dbReference>
<evidence type="ECO:0000259" key="2">
    <source>
        <dbReference type="PROSITE" id="PS51462"/>
    </source>
</evidence>
<dbReference type="PROSITE" id="PS51462">
    <property type="entry name" value="NUDIX"/>
    <property type="match status" value="1"/>
</dbReference>
<organism evidence="3 4">
    <name type="scientific">Cellulosimicrobium arenosum</name>
    <dbReference type="NCBI Taxonomy" id="2708133"/>
    <lineage>
        <taxon>Bacteria</taxon>
        <taxon>Bacillati</taxon>
        <taxon>Actinomycetota</taxon>
        <taxon>Actinomycetes</taxon>
        <taxon>Micrococcales</taxon>
        <taxon>Promicromonosporaceae</taxon>
        <taxon>Cellulosimicrobium</taxon>
    </lineage>
</organism>
<reference evidence="3" key="2">
    <citation type="submission" date="2020-09" db="EMBL/GenBank/DDBJ databases">
        <authorList>
            <person name="Yu Y."/>
        </authorList>
    </citation>
    <scope>NUCLEOTIDE SEQUENCE</scope>
    <source>
        <strain evidence="3">KCTC 49039</strain>
    </source>
</reference>
<sequence>MKQSAGLVLYRVADGVVEVLLGHMGGPLWARKEAGAWTIPKGELDPGEEAHAAALREFAEELGVPAPSGAGPDLELGTVRQRAGKLVTAWAREGDLDVGAVVSNTFALEWPPRSGRMQEFPEIDRAGWFPLARARGVVVSGQVELLDRLEAELGRRADGQPSR</sequence>
<dbReference type="InterPro" id="IPR020084">
    <property type="entry name" value="NUDIX_hydrolase_CS"/>
</dbReference>
<dbReference type="GO" id="GO:0004081">
    <property type="term" value="F:bis(5'-nucleosyl)-tetraphosphatase (asymmetrical) activity"/>
    <property type="evidence" value="ECO:0007669"/>
    <property type="project" value="TreeGrafter"/>
</dbReference>
<accession>A0A927PEA1</accession>
<dbReference type="SUPFAM" id="SSF55811">
    <property type="entry name" value="Nudix"/>
    <property type="match status" value="1"/>
</dbReference>
<reference evidence="3" key="1">
    <citation type="journal article" date="2018" name="Curr. Microbiol.">
        <title>Cellulosimicrobium arenosum sp. nov., Isolated from Marine Sediment Sand.</title>
        <authorList>
            <person name="Oh M."/>
            <person name="Kim J.H."/>
            <person name="Yoon J.H."/>
            <person name="Schumann P."/>
            <person name="Kim W."/>
        </authorList>
    </citation>
    <scope>NUCLEOTIDE SEQUENCE</scope>
    <source>
        <strain evidence="3">KCTC 49039</strain>
    </source>
</reference>
<gene>
    <name evidence="3" type="ORF">IF651_11515</name>
</gene>
<dbReference type="GO" id="GO:0006754">
    <property type="term" value="P:ATP biosynthetic process"/>
    <property type="evidence" value="ECO:0007669"/>
    <property type="project" value="TreeGrafter"/>
</dbReference>
<proteinExistence type="predicted"/>
<evidence type="ECO:0000256" key="1">
    <source>
        <dbReference type="ARBA" id="ARBA00022801"/>
    </source>
</evidence>
<evidence type="ECO:0000313" key="4">
    <source>
        <dbReference type="Proteomes" id="UP000610846"/>
    </source>
</evidence>
<dbReference type="Gene3D" id="3.90.79.10">
    <property type="entry name" value="Nucleoside Triphosphate Pyrophosphohydrolase"/>
    <property type="match status" value="1"/>
</dbReference>
<feature type="domain" description="Nudix hydrolase" evidence="2">
    <location>
        <begin position="1"/>
        <end position="151"/>
    </location>
</feature>
<dbReference type="AlphaFoldDB" id="A0A927PEA1"/>
<evidence type="ECO:0000313" key="3">
    <source>
        <dbReference type="EMBL" id="MBD8079684.1"/>
    </source>
</evidence>
<keyword evidence="1" id="KW-0378">Hydrolase</keyword>
<name>A0A927PEA1_9MICO</name>